<sequence length="79" mass="8934">MTIYLLDKTLEISIFYECADHDLEDNVCVSIIERCPPEEKIFRSGTTHLYLTADQAQHLGEALLEAARKSHAESSHLDS</sequence>
<evidence type="ECO:0000313" key="1">
    <source>
        <dbReference type="EMBL" id="SMX55256.1"/>
    </source>
</evidence>
<accession>A0A1Y6K6Q6</accession>
<dbReference type="OrthoDB" id="166472at2"/>
<dbReference type="EMBL" id="LT859958">
    <property type="protein sequence ID" value="SMX55256.1"/>
    <property type="molecule type" value="Genomic_DNA"/>
</dbReference>
<evidence type="ECO:0000313" key="2">
    <source>
        <dbReference type="Proteomes" id="UP000195514"/>
    </source>
</evidence>
<name>A0A1Y6K6Q6_9CHLR</name>
<dbReference type="KEGG" id="abat:CFX1CAM_2191"/>
<proteinExistence type="predicted"/>
<dbReference type="Proteomes" id="UP000195514">
    <property type="component" value="Chromosome I"/>
</dbReference>
<dbReference type="RefSeq" id="WP_087863055.1">
    <property type="nucleotide sequence ID" value="NZ_LT859958.1"/>
</dbReference>
<reference evidence="2" key="1">
    <citation type="submission" date="2017-05" db="EMBL/GenBank/DDBJ databases">
        <authorList>
            <person name="Kirkegaard R."/>
            <person name="Mcilroy J S."/>
        </authorList>
    </citation>
    <scope>NUCLEOTIDE SEQUENCE [LARGE SCALE GENOMIC DNA]</scope>
</reference>
<protein>
    <submittedName>
        <fullName evidence="1">Uncharacterized protein</fullName>
    </submittedName>
</protein>
<gene>
    <name evidence="1" type="ORF">CFX1CAM_2191</name>
</gene>
<keyword evidence="2" id="KW-1185">Reference proteome</keyword>
<organism evidence="1 2">
    <name type="scientific">Candidatus Brevifilum fermentans</name>
    <dbReference type="NCBI Taxonomy" id="1986204"/>
    <lineage>
        <taxon>Bacteria</taxon>
        <taxon>Bacillati</taxon>
        <taxon>Chloroflexota</taxon>
        <taxon>Anaerolineae</taxon>
        <taxon>Anaerolineales</taxon>
        <taxon>Anaerolineaceae</taxon>
        <taxon>Candidatus Brevifilum</taxon>
    </lineage>
</organism>
<dbReference type="AlphaFoldDB" id="A0A1Y6K6Q6"/>